<evidence type="ECO:0000313" key="1">
    <source>
        <dbReference type="EMBL" id="QRN54197.1"/>
    </source>
</evidence>
<evidence type="ECO:0000313" key="2">
    <source>
        <dbReference type="Proteomes" id="UP000663181"/>
    </source>
</evidence>
<name>A0ABX7GUU5_9GAMM</name>
<gene>
    <name evidence="1" type="ORF">ISN74_01995</name>
</gene>
<sequence length="109" mass="12128">MCVTIPEMALSAGYRKAQRLLSGWLEHDRTARRQVFMMRATIAALSAPDRHSLSRWLAWLHVAAISRGESILARIQRLDPALGASTELALARLPVNIVGEMLSKHRKSA</sequence>
<protein>
    <submittedName>
        <fullName evidence="1">Uncharacterized protein</fullName>
    </submittedName>
</protein>
<reference evidence="1 2" key="1">
    <citation type="submission" date="2020-10" db="EMBL/GenBank/DDBJ databases">
        <title>Phylogeny of dyella-like bacteria.</title>
        <authorList>
            <person name="Fu J."/>
        </authorList>
    </citation>
    <scope>NUCLEOTIDE SEQUENCE [LARGE SCALE GENOMIC DNA]</scope>
    <source>
        <strain evidence="1 2">DHOB09</strain>
    </source>
</reference>
<organism evidence="1 2">
    <name type="scientific">Dyella caseinilytica</name>
    <dbReference type="NCBI Taxonomy" id="1849581"/>
    <lineage>
        <taxon>Bacteria</taxon>
        <taxon>Pseudomonadati</taxon>
        <taxon>Pseudomonadota</taxon>
        <taxon>Gammaproteobacteria</taxon>
        <taxon>Lysobacterales</taxon>
        <taxon>Rhodanobacteraceae</taxon>
        <taxon>Dyella</taxon>
    </lineage>
</organism>
<proteinExistence type="predicted"/>
<accession>A0ABX7GUU5</accession>
<keyword evidence="2" id="KW-1185">Reference proteome</keyword>
<dbReference type="EMBL" id="CP064030">
    <property type="protein sequence ID" value="QRN54197.1"/>
    <property type="molecule type" value="Genomic_DNA"/>
</dbReference>
<dbReference type="Proteomes" id="UP000663181">
    <property type="component" value="Chromosome"/>
</dbReference>
<dbReference type="RefSeq" id="WP_188796879.1">
    <property type="nucleotide sequence ID" value="NZ_BMIZ01000001.1"/>
</dbReference>